<sequence length="170" mass="19418">MPQTHIQEHIDVIARHEQEFLANRTWSERLGDNIGAFAGSFPFVILHLLAFIFWFVVNTWHIFGIRQFDPPPYSLLGTLVAVEAILLASFILMRQSRMGKRADERDHLMLQILLLTEKEITAVLGVDRQIARKMGLESVANATELKELSQHTSIEDVAQTLRESLPETDQ</sequence>
<evidence type="ECO:0000313" key="3">
    <source>
        <dbReference type="Proteomes" id="UP000540989"/>
    </source>
</evidence>
<dbReference type="Pfam" id="PF06210">
    <property type="entry name" value="DUF1003"/>
    <property type="match status" value="1"/>
</dbReference>
<dbReference type="Proteomes" id="UP000540989">
    <property type="component" value="Unassembled WGS sequence"/>
</dbReference>
<evidence type="ECO:0000313" key="2">
    <source>
        <dbReference type="EMBL" id="MBB5057253.1"/>
    </source>
</evidence>
<proteinExistence type="predicted"/>
<reference evidence="2 3" key="1">
    <citation type="submission" date="2020-08" db="EMBL/GenBank/DDBJ databases">
        <title>Genomic Encyclopedia of Type Strains, Phase IV (KMG-V): Genome sequencing to study the core and pangenomes of soil and plant-associated prokaryotes.</title>
        <authorList>
            <person name="Whitman W."/>
        </authorList>
    </citation>
    <scope>NUCLEOTIDE SEQUENCE [LARGE SCALE GENOMIC DNA]</scope>
    <source>
        <strain evidence="2 3">M8UP14</strain>
    </source>
</reference>
<name>A0A7W7ZCJ8_9BACT</name>
<keyword evidence="1" id="KW-0472">Membrane</keyword>
<gene>
    <name evidence="2" type="ORF">HDF16_001938</name>
</gene>
<dbReference type="AlphaFoldDB" id="A0A7W7ZCJ8"/>
<dbReference type="RefSeq" id="WP_184215854.1">
    <property type="nucleotide sequence ID" value="NZ_JACHIP010000002.1"/>
</dbReference>
<keyword evidence="1" id="KW-1133">Transmembrane helix</keyword>
<feature type="transmembrane region" description="Helical" evidence="1">
    <location>
        <begin position="75"/>
        <end position="93"/>
    </location>
</feature>
<keyword evidence="3" id="KW-1185">Reference proteome</keyword>
<comment type="caution">
    <text evidence="2">The sequence shown here is derived from an EMBL/GenBank/DDBJ whole genome shotgun (WGS) entry which is preliminary data.</text>
</comment>
<keyword evidence="1" id="KW-0812">Transmembrane</keyword>
<feature type="transmembrane region" description="Helical" evidence="1">
    <location>
        <begin position="34"/>
        <end position="55"/>
    </location>
</feature>
<protein>
    <submittedName>
        <fullName evidence="2">Putative membrane protein</fullName>
    </submittedName>
</protein>
<accession>A0A7W7ZCJ8</accession>
<dbReference type="EMBL" id="JACHIP010000002">
    <property type="protein sequence ID" value="MBB5057253.1"/>
    <property type="molecule type" value="Genomic_DNA"/>
</dbReference>
<evidence type="ECO:0000256" key="1">
    <source>
        <dbReference type="SAM" id="Phobius"/>
    </source>
</evidence>
<organism evidence="2 3">
    <name type="scientific">Granulicella aggregans</name>
    <dbReference type="NCBI Taxonomy" id="474949"/>
    <lineage>
        <taxon>Bacteria</taxon>
        <taxon>Pseudomonadati</taxon>
        <taxon>Acidobacteriota</taxon>
        <taxon>Terriglobia</taxon>
        <taxon>Terriglobales</taxon>
        <taxon>Acidobacteriaceae</taxon>
        <taxon>Granulicella</taxon>
    </lineage>
</organism>
<dbReference type="InterPro" id="IPR010406">
    <property type="entry name" value="DUF1003"/>
</dbReference>